<comment type="caution">
    <text evidence="3">The sequence shown here is derived from an EMBL/GenBank/DDBJ whole genome shotgun (WGS) entry which is preliminary data.</text>
</comment>
<dbReference type="PANTHER" id="PTHR24320:SF272">
    <property type="entry name" value="NAD(P)-BINDING ROSSMANN-FOLD SUPERFAMILY PROTEIN"/>
    <property type="match status" value="1"/>
</dbReference>
<dbReference type="Pfam" id="PF00106">
    <property type="entry name" value="adh_short"/>
    <property type="match status" value="1"/>
</dbReference>
<evidence type="ECO:0000313" key="4">
    <source>
        <dbReference type="Proteomes" id="UP001160390"/>
    </source>
</evidence>
<evidence type="ECO:0000256" key="2">
    <source>
        <dbReference type="ARBA" id="ARBA00023002"/>
    </source>
</evidence>
<dbReference type="EMBL" id="CABFNP030000459">
    <property type="protein sequence ID" value="CAI6022598.1"/>
    <property type="molecule type" value="Genomic_DNA"/>
</dbReference>
<keyword evidence="2" id="KW-0560">Oxidoreductase</keyword>
<dbReference type="AlphaFoldDB" id="A0AA35LQ62"/>
<evidence type="ECO:0000256" key="1">
    <source>
        <dbReference type="ARBA" id="ARBA00006484"/>
    </source>
</evidence>
<organism evidence="3 4">
    <name type="scientific">Clonostachys chloroleuca</name>
    <dbReference type="NCBI Taxonomy" id="1926264"/>
    <lineage>
        <taxon>Eukaryota</taxon>
        <taxon>Fungi</taxon>
        <taxon>Dikarya</taxon>
        <taxon>Ascomycota</taxon>
        <taxon>Pezizomycotina</taxon>
        <taxon>Sordariomycetes</taxon>
        <taxon>Hypocreomycetidae</taxon>
        <taxon>Hypocreales</taxon>
        <taxon>Bionectriaceae</taxon>
        <taxon>Clonostachys</taxon>
    </lineage>
</organism>
<dbReference type="PRINTS" id="PR00081">
    <property type="entry name" value="GDHRDH"/>
</dbReference>
<dbReference type="PANTHER" id="PTHR24320">
    <property type="entry name" value="RETINOL DEHYDROGENASE"/>
    <property type="match status" value="1"/>
</dbReference>
<proteinExistence type="inferred from homology"/>
<comment type="similarity">
    <text evidence="1">Belongs to the short-chain dehydrogenases/reductases (SDR) family.</text>
</comment>
<dbReference type="InterPro" id="IPR036291">
    <property type="entry name" value="NAD(P)-bd_dom_sf"/>
</dbReference>
<accession>A0AA35LQ62</accession>
<sequence length="340" mass="36698">MSRYAAIFANPQGPGDTRPTALQIVEDEGVVGKLLGKTALITGANQGIGLETARALHATGITLYITARDTTKGNQAVESIKGGPGPKSDAPIHVLELQLDSFESVQNAANAFLSDTSKVNILILNAGVMATPEGRTKDGFETQFGTNHLGHFLLLQMLTPALLAACTPEFQSRVVLLSSAGHRAGGVRFHDLNFEKEAYDPWLAYGQSKTANIYLANEVERRYGGQGLHGLSVHPGLIPTNLGSHLPAESLKFTEEMMKDLKSIPQGAATTIVAAISKEWEGRGGKYLRDCTEDSPEDPGVHWSLSDRGYASWAFNESAAVELWETSLNLISSQQHYHKF</sequence>
<dbReference type="InterPro" id="IPR002347">
    <property type="entry name" value="SDR_fam"/>
</dbReference>
<name>A0AA35LQ62_9HYPO</name>
<keyword evidence="4" id="KW-1185">Reference proteome</keyword>
<dbReference type="GO" id="GO:0016491">
    <property type="term" value="F:oxidoreductase activity"/>
    <property type="evidence" value="ECO:0007669"/>
    <property type="project" value="UniProtKB-KW"/>
</dbReference>
<dbReference type="Gene3D" id="3.40.50.720">
    <property type="entry name" value="NAD(P)-binding Rossmann-like Domain"/>
    <property type="match status" value="1"/>
</dbReference>
<reference evidence="3" key="1">
    <citation type="submission" date="2023-01" db="EMBL/GenBank/DDBJ databases">
        <authorList>
            <person name="Piombo E."/>
        </authorList>
    </citation>
    <scope>NUCLEOTIDE SEQUENCE</scope>
</reference>
<evidence type="ECO:0000313" key="3">
    <source>
        <dbReference type="EMBL" id="CAI6022598.1"/>
    </source>
</evidence>
<dbReference type="Proteomes" id="UP001160390">
    <property type="component" value="Unassembled WGS sequence"/>
</dbReference>
<gene>
    <name evidence="3" type="ORF">CCHLO57077_00013460</name>
</gene>
<protein>
    <submittedName>
        <fullName evidence="3">Uncharacterized protein</fullName>
    </submittedName>
</protein>
<dbReference type="SUPFAM" id="SSF51735">
    <property type="entry name" value="NAD(P)-binding Rossmann-fold domains"/>
    <property type="match status" value="1"/>
</dbReference>